<evidence type="ECO:0000313" key="6">
    <source>
        <dbReference type="EMBL" id="KAF6715646.1"/>
    </source>
</evidence>
<dbReference type="InterPro" id="IPR022755">
    <property type="entry name" value="Znf_C2H2_jaz"/>
</dbReference>
<feature type="region of interest" description="Disordered" evidence="4">
    <location>
        <begin position="108"/>
        <end position="135"/>
    </location>
</feature>
<feature type="compositionally biased region" description="Polar residues" evidence="4">
    <location>
        <begin position="193"/>
        <end position="206"/>
    </location>
</feature>
<reference evidence="6" key="1">
    <citation type="journal article" name="BMC Genomics">
        <title>Long-read sequencing and de novo genome assembly of marine medaka (Oryzias melastigma).</title>
        <authorList>
            <person name="Liang P."/>
            <person name="Saqib H.S.A."/>
            <person name="Ni X."/>
            <person name="Shen Y."/>
        </authorList>
    </citation>
    <scope>NUCLEOTIDE SEQUENCE</scope>
    <source>
        <strain evidence="6">Bigg-433</strain>
    </source>
</reference>
<feature type="domain" description="C2H2-type" evidence="5">
    <location>
        <begin position="58"/>
        <end position="80"/>
    </location>
</feature>
<accession>A0A834BWN2</accession>
<dbReference type="PANTHER" id="PTHR15491">
    <property type="match status" value="1"/>
</dbReference>
<dbReference type="SUPFAM" id="SSF57667">
    <property type="entry name" value="beta-beta-alpha zinc fingers"/>
    <property type="match status" value="1"/>
</dbReference>
<dbReference type="GO" id="GO:0005634">
    <property type="term" value="C:nucleus"/>
    <property type="evidence" value="ECO:0007669"/>
    <property type="project" value="TreeGrafter"/>
</dbReference>
<keyword evidence="1" id="KW-0479">Metal-binding</keyword>
<proteinExistence type="predicted"/>
<protein>
    <submittedName>
        <fullName evidence="6">Cip1-interacting zinc finger protein</fullName>
    </submittedName>
</protein>
<dbReference type="PROSITE" id="PS00028">
    <property type="entry name" value="ZINC_FINGER_C2H2_1"/>
    <property type="match status" value="1"/>
</dbReference>
<evidence type="ECO:0000256" key="1">
    <source>
        <dbReference type="ARBA" id="ARBA00022723"/>
    </source>
</evidence>
<dbReference type="InterPro" id="IPR036236">
    <property type="entry name" value="Znf_C2H2_sf"/>
</dbReference>
<evidence type="ECO:0000256" key="4">
    <source>
        <dbReference type="SAM" id="MobiDB-lite"/>
    </source>
</evidence>
<dbReference type="Pfam" id="PF12171">
    <property type="entry name" value="zf-C2H2_jaz"/>
    <property type="match status" value="1"/>
</dbReference>
<evidence type="ECO:0000259" key="5">
    <source>
        <dbReference type="PROSITE" id="PS00028"/>
    </source>
</evidence>
<dbReference type="InterPro" id="IPR026811">
    <property type="entry name" value="CIZ1"/>
</dbReference>
<feature type="region of interest" description="Disordered" evidence="4">
    <location>
        <begin position="151"/>
        <end position="209"/>
    </location>
</feature>
<evidence type="ECO:0000256" key="2">
    <source>
        <dbReference type="ARBA" id="ARBA00022771"/>
    </source>
</evidence>
<dbReference type="Pfam" id="PF23330">
    <property type="entry name" value="zf-C2H2_14"/>
    <property type="match status" value="1"/>
</dbReference>
<dbReference type="InterPro" id="IPR013087">
    <property type="entry name" value="Znf_C2H2_type"/>
</dbReference>
<sequence>MKLKSPKVKGKGLNSEWGRQTPPQRWCDTCQAHYTGNLIVHRRSTQHKMCKQQGRPFCPVCKRHFRTPRKFVEHMKSAEHKQQVQLEESQEEELITLDAVGCFEEEEEVEVAEEGQQGEDEEESEMEDSQMEEVNGQEYDPHVEYASMKHEEVSLWPQAPQDQQEQRKAIRADGQQCCPGNSPTGPNGPVNGRVSTPSTALEQQGPGSVPFKARSGWICGVVSRYYVPTDCGTQKLHQR</sequence>
<dbReference type="GO" id="GO:0008270">
    <property type="term" value="F:zinc ion binding"/>
    <property type="evidence" value="ECO:0007669"/>
    <property type="project" value="UniProtKB-KW"/>
</dbReference>
<gene>
    <name evidence="6" type="ORF">FQA47_007098</name>
</gene>
<comment type="caution">
    <text evidence="6">The sequence shown here is derived from an EMBL/GenBank/DDBJ whole genome shotgun (WGS) entry which is preliminary data.</text>
</comment>
<keyword evidence="2" id="KW-0863">Zinc-finger</keyword>
<dbReference type="EMBL" id="WKFB01001036">
    <property type="protein sequence ID" value="KAF6715646.1"/>
    <property type="molecule type" value="Genomic_DNA"/>
</dbReference>
<dbReference type="Proteomes" id="UP000646548">
    <property type="component" value="Unassembled WGS sequence"/>
</dbReference>
<keyword evidence="3" id="KW-0862">Zinc</keyword>
<dbReference type="InterPro" id="IPR056345">
    <property type="entry name" value="Znf-C2H2_CIZ1"/>
</dbReference>
<dbReference type="PANTHER" id="PTHR15491:SF12">
    <property type="entry name" value="CDKN1A INTERACTING ZINC FINGER PROTEIN 1B ISOFORM X1-RELATED"/>
    <property type="match status" value="1"/>
</dbReference>
<evidence type="ECO:0000313" key="7">
    <source>
        <dbReference type="Proteomes" id="UP000646548"/>
    </source>
</evidence>
<dbReference type="Gene3D" id="3.30.160.60">
    <property type="entry name" value="Classic Zinc Finger"/>
    <property type="match status" value="1"/>
</dbReference>
<feature type="compositionally biased region" description="Acidic residues" evidence="4">
    <location>
        <begin position="108"/>
        <end position="131"/>
    </location>
</feature>
<organism evidence="6 7">
    <name type="scientific">Oryzias melastigma</name>
    <name type="common">Marine medaka</name>
    <dbReference type="NCBI Taxonomy" id="30732"/>
    <lineage>
        <taxon>Eukaryota</taxon>
        <taxon>Metazoa</taxon>
        <taxon>Chordata</taxon>
        <taxon>Craniata</taxon>
        <taxon>Vertebrata</taxon>
        <taxon>Euteleostomi</taxon>
        <taxon>Actinopterygii</taxon>
        <taxon>Neopterygii</taxon>
        <taxon>Teleostei</taxon>
        <taxon>Neoteleostei</taxon>
        <taxon>Acanthomorphata</taxon>
        <taxon>Ovalentaria</taxon>
        <taxon>Atherinomorphae</taxon>
        <taxon>Beloniformes</taxon>
        <taxon>Adrianichthyidae</taxon>
        <taxon>Oryziinae</taxon>
        <taxon>Oryzias</taxon>
    </lineage>
</organism>
<dbReference type="AlphaFoldDB" id="A0A834BWN2"/>
<name>A0A834BWN2_ORYME</name>
<evidence type="ECO:0000256" key="3">
    <source>
        <dbReference type="ARBA" id="ARBA00022833"/>
    </source>
</evidence>